<sequence length="224" mass="24940">MKIGGFLKASFVDYPGKIASVVFTQGCNLRCSFCHNAILIDTDNTAHGILPEEIFEWLAKRKGMIDSVVVTGGEPTLQPDLKVFIEELKAMSFLVKLDTNGTNPDIIRALLDDELLDFIAMDIKAPLSKYDSIAGTSQLNLSSIRESAEIIKNCDIDYEFRTTFCPELATDDIPCIILDFDLVSNYVVQNCRNSQFEKRLDNKQSLRSLVNEASALSLRGFELG</sequence>
<dbReference type="GO" id="GO:0003824">
    <property type="term" value="F:catalytic activity"/>
    <property type="evidence" value="ECO:0007669"/>
    <property type="project" value="InterPro"/>
</dbReference>
<accession>G7WA44</accession>
<gene>
    <name evidence="8" type="ordered locus">Desor_0480</name>
</gene>
<dbReference type="Gene3D" id="3.20.20.70">
    <property type="entry name" value="Aldolase class I"/>
    <property type="match status" value="1"/>
</dbReference>
<dbReference type="NCBIfam" id="TIGR02495">
    <property type="entry name" value="NrdG2"/>
    <property type="match status" value="1"/>
</dbReference>
<name>G7WA44_DESOD</name>
<dbReference type="OrthoDB" id="9782387at2"/>
<dbReference type="SFLD" id="SFLDS00029">
    <property type="entry name" value="Radical_SAM"/>
    <property type="match status" value="1"/>
</dbReference>
<reference evidence="9" key="1">
    <citation type="submission" date="2011-11" db="EMBL/GenBank/DDBJ databases">
        <title>Complete sequence of Desulfosporosinus orientis DSM 765.</title>
        <authorList>
            <person name="Lucas S."/>
            <person name="Han J."/>
            <person name="Lapidus A."/>
            <person name="Cheng J.-F."/>
            <person name="Goodwin L."/>
            <person name="Pitluck S."/>
            <person name="Peters L."/>
            <person name="Ovchinnikova G."/>
            <person name="Teshima H."/>
            <person name="Detter J.C."/>
            <person name="Han C."/>
            <person name="Tapia R."/>
            <person name="Land M."/>
            <person name="Hauser L."/>
            <person name="Kyrpides N."/>
            <person name="Ivanova N."/>
            <person name="Pagani I."/>
            <person name="Pester M."/>
            <person name="Spring S."/>
            <person name="Ollivier B."/>
            <person name="Rattei T."/>
            <person name="Klenk H.-P."/>
            <person name="Wagner M."/>
            <person name="Loy A."/>
            <person name="Woyke T."/>
        </authorList>
    </citation>
    <scope>NUCLEOTIDE SEQUENCE [LARGE SCALE GENOMIC DNA]</scope>
    <source>
        <strain evidence="9">ATCC 19365 / DSM 765 / NCIMB 8382 / VKM B-1628</strain>
    </source>
</reference>
<evidence type="ECO:0000256" key="1">
    <source>
        <dbReference type="ARBA" id="ARBA00001966"/>
    </source>
</evidence>
<evidence type="ECO:0000313" key="9">
    <source>
        <dbReference type="Proteomes" id="UP000006346"/>
    </source>
</evidence>
<evidence type="ECO:0000256" key="6">
    <source>
        <dbReference type="ARBA" id="ARBA00023014"/>
    </source>
</evidence>
<dbReference type="GO" id="GO:0046872">
    <property type="term" value="F:metal ion binding"/>
    <property type="evidence" value="ECO:0007669"/>
    <property type="project" value="UniProtKB-KW"/>
</dbReference>
<evidence type="ECO:0000256" key="4">
    <source>
        <dbReference type="ARBA" id="ARBA00022723"/>
    </source>
</evidence>
<evidence type="ECO:0000256" key="3">
    <source>
        <dbReference type="ARBA" id="ARBA00022691"/>
    </source>
</evidence>
<protein>
    <submittedName>
        <fullName evidence="8">Anaerobic ribonucleoside-triphosphate reductase activating protein</fullName>
    </submittedName>
</protein>
<keyword evidence="4" id="KW-0479">Metal-binding</keyword>
<dbReference type="STRING" id="768706.Desor_0480"/>
<dbReference type="InterPro" id="IPR034457">
    <property type="entry name" value="Organic_radical-activating"/>
</dbReference>
<keyword evidence="2" id="KW-0004">4Fe-4S</keyword>
<organism evidence="8 9">
    <name type="scientific">Desulfosporosinus orientis (strain ATCC 19365 / DSM 765 / NCIMB 8382 / VKM B-1628 / Singapore I)</name>
    <name type="common">Desulfotomaculum orientis</name>
    <dbReference type="NCBI Taxonomy" id="768706"/>
    <lineage>
        <taxon>Bacteria</taxon>
        <taxon>Bacillati</taxon>
        <taxon>Bacillota</taxon>
        <taxon>Clostridia</taxon>
        <taxon>Eubacteriales</taxon>
        <taxon>Desulfitobacteriaceae</taxon>
        <taxon>Desulfosporosinus</taxon>
    </lineage>
</organism>
<dbReference type="InterPro" id="IPR012840">
    <property type="entry name" value="NrdG2"/>
</dbReference>
<dbReference type="RefSeq" id="WP_014183008.1">
    <property type="nucleotide sequence ID" value="NC_016584.1"/>
</dbReference>
<dbReference type="SUPFAM" id="SSF102114">
    <property type="entry name" value="Radical SAM enzymes"/>
    <property type="match status" value="1"/>
</dbReference>
<dbReference type="eggNOG" id="COG1180">
    <property type="taxonomic scope" value="Bacteria"/>
</dbReference>
<dbReference type="Pfam" id="PF04055">
    <property type="entry name" value="Radical_SAM"/>
    <property type="match status" value="1"/>
</dbReference>
<keyword evidence="9" id="KW-1185">Reference proteome</keyword>
<feature type="domain" description="Radical SAM core" evidence="7">
    <location>
        <begin position="13"/>
        <end position="224"/>
    </location>
</feature>
<dbReference type="AlphaFoldDB" id="G7WA44"/>
<keyword evidence="5" id="KW-0408">Iron</keyword>
<dbReference type="SFLD" id="SFLDG01094">
    <property type="entry name" value="Uncharacterised_Radical_SAM_Su"/>
    <property type="match status" value="1"/>
</dbReference>
<dbReference type="InterPro" id="IPR007197">
    <property type="entry name" value="rSAM"/>
</dbReference>
<evidence type="ECO:0000313" key="8">
    <source>
        <dbReference type="EMBL" id="AET66182.1"/>
    </source>
</evidence>
<dbReference type="PATRIC" id="fig|768706.3.peg.445"/>
<dbReference type="Proteomes" id="UP000006346">
    <property type="component" value="Chromosome"/>
</dbReference>
<dbReference type="InterPro" id="IPR058240">
    <property type="entry name" value="rSAM_sf"/>
</dbReference>
<dbReference type="HOGENOM" id="CLU_078147_2_0_9"/>
<comment type="cofactor">
    <cofactor evidence="1">
        <name>[4Fe-4S] cluster</name>
        <dbReference type="ChEBI" id="CHEBI:49883"/>
    </cofactor>
</comment>
<evidence type="ECO:0000256" key="2">
    <source>
        <dbReference type="ARBA" id="ARBA00022485"/>
    </source>
</evidence>
<evidence type="ECO:0000259" key="7">
    <source>
        <dbReference type="PROSITE" id="PS51918"/>
    </source>
</evidence>
<keyword evidence="6" id="KW-0411">Iron-sulfur</keyword>
<dbReference type="PROSITE" id="PS51918">
    <property type="entry name" value="RADICAL_SAM"/>
    <property type="match status" value="1"/>
</dbReference>
<evidence type="ECO:0000256" key="5">
    <source>
        <dbReference type="ARBA" id="ARBA00023004"/>
    </source>
</evidence>
<dbReference type="PANTHER" id="PTHR30352">
    <property type="entry name" value="PYRUVATE FORMATE-LYASE-ACTIVATING ENZYME"/>
    <property type="match status" value="1"/>
</dbReference>
<reference evidence="8 9" key="2">
    <citation type="journal article" date="2012" name="J. Bacteriol.">
        <title>Complete genome sequences of Desulfosporosinus orientis DSM765T, Desulfosporosinus youngiae DSM17734T, Desulfosporosinus meridiei DSM13257T, and Desulfosporosinus acidiphilus DSM22704T.</title>
        <authorList>
            <person name="Pester M."/>
            <person name="Brambilla E."/>
            <person name="Alazard D."/>
            <person name="Rattei T."/>
            <person name="Weinmaier T."/>
            <person name="Han J."/>
            <person name="Lucas S."/>
            <person name="Lapidus A."/>
            <person name="Cheng J.F."/>
            <person name="Goodwin L."/>
            <person name="Pitluck S."/>
            <person name="Peters L."/>
            <person name="Ovchinnikova G."/>
            <person name="Teshima H."/>
            <person name="Detter J.C."/>
            <person name="Han C.S."/>
            <person name="Tapia R."/>
            <person name="Land M.L."/>
            <person name="Hauser L."/>
            <person name="Kyrpides N.C."/>
            <person name="Ivanova N.N."/>
            <person name="Pagani I."/>
            <person name="Huntmann M."/>
            <person name="Wei C.L."/>
            <person name="Davenport K.W."/>
            <person name="Daligault H."/>
            <person name="Chain P.S."/>
            <person name="Chen A."/>
            <person name="Mavromatis K."/>
            <person name="Markowitz V."/>
            <person name="Szeto E."/>
            <person name="Mikhailova N."/>
            <person name="Pati A."/>
            <person name="Wagner M."/>
            <person name="Woyke T."/>
            <person name="Ollivier B."/>
            <person name="Klenk H.P."/>
            <person name="Spring S."/>
            <person name="Loy A."/>
        </authorList>
    </citation>
    <scope>NUCLEOTIDE SEQUENCE [LARGE SCALE GENOMIC DNA]</scope>
    <source>
        <strain evidence="9">ATCC 19365 / DSM 765 / NCIMB 8382 / VKM B-1628</strain>
    </source>
</reference>
<dbReference type="CDD" id="cd01335">
    <property type="entry name" value="Radical_SAM"/>
    <property type="match status" value="1"/>
</dbReference>
<dbReference type="GO" id="GO:0051539">
    <property type="term" value="F:4 iron, 4 sulfur cluster binding"/>
    <property type="evidence" value="ECO:0007669"/>
    <property type="project" value="UniProtKB-KW"/>
</dbReference>
<dbReference type="EMBL" id="CP003108">
    <property type="protein sequence ID" value="AET66182.1"/>
    <property type="molecule type" value="Genomic_DNA"/>
</dbReference>
<dbReference type="PANTHER" id="PTHR30352:SF5">
    <property type="entry name" value="PYRUVATE FORMATE-LYASE 1-ACTIVATING ENZYME"/>
    <property type="match status" value="1"/>
</dbReference>
<proteinExistence type="predicted"/>
<dbReference type="KEGG" id="dor:Desor_0480"/>
<keyword evidence="3" id="KW-0949">S-adenosyl-L-methionine</keyword>
<dbReference type="InterPro" id="IPR013785">
    <property type="entry name" value="Aldolase_TIM"/>
</dbReference>